<dbReference type="Proteomes" id="UP000016023">
    <property type="component" value="Unassembled WGS sequence"/>
</dbReference>
<dbReference type="PATRIC" id="fig|883158.3.peg.459"/>
<dbReference type="RefSeq" id="WP_006951447.1">
    <property type="nucleotide sequence ID" value="NZ_JH594521.1"/>
</dbReference>
<dbReference type="EMBL" id="AGWK01000016">
    <property type="protein sequence ID" value="EHO73527.1"/>
    <property type="molecule type" value="Genomic_DNA"/>
</dbReference>
<dbReference type="AlphaFoldDB" id="H1Q0L1"/>
<evidence type="ECO:0000313" key="3">
    <source>
        <dbReference type="Proteomes" id="UP000016023"/>
    </source>
</evidence>
<feature type="domain" description="TfoX N-terminal" evidence="1">
    <location>
        <begin position="12"/>
        <end position="93"/>
    </location>
</feature>
<name>H1Q0L1_9BACT</name>
<reference evidence="2 3" key="1">
    <citation type="submission" date="2011-12" db="EMBL/GenBank/DDBJ databases">
        <title>The Genome Sequence of Prevotella micans F0438.</title>
        <authorList>
            <consortium name="The Broad Institute Genome Sequencing Platform"/>
            <person name="Earl A."/>
            <person name="Ward D."/>
            <person name="Feldgarden M."/>
            <person name="Gevers D."/>
            <person name="Izard J."/>
            <person name="Baranova O.V."/>
            <person name="Blanton J.M."/>
            <person name="Wade W.G."/>
            <person name="Dewhirst F.E."/>
            <person name="Young S.K."/>
            <person name="Zeng Q."/>
            <person name="Gargeya S."/>
            <person name="Fitzgerald M."/>
            <person name="Haas B."/>
            <person name="Abouelleil A."/>
            <person name="Alvarado L."/>
            <person name="Arachchi H.M."/>
            <person name="Berlin A."/>
            <person name="Chapman S.B."/>
            <person name="Gearin G."/>
            <person name="Goldberg J."/>
            <person name="Griggs A."/>
            <person name="Gujja S."/>
            <person name="Hansen M."/>
            <person name="Heiman D."/>
            <person name="Howarth C."/>
            <person name="Larimer J."/>
            <person name="Lui A."/>
            <person name="MacDonald P.J.P."/>
            <person name="McCowen C."/>
            <person name="Montmayeur A."/>
            <person name="Murphy C."/>
            <person name="Neiman D."/>
            <person name="Pearson M."/>
            <person name="Priest M."/>
            <person name="Roberts A."/>
            <person name="Saif S."/>
            <person name="Shea T."/>
            <person name="Sisk P."/>
            <person name="Stolte C."/>
            <person name="Sykes S."/>
            <person name="Wortman J."/>
            <person name="Nusbaum C."/>
            <person name="Birren B."/>
        </authorList>
    </citation>
    <scope>NUCLEOTIDE SEQUENCE [LARGE SCALE GENOMIC DNA]</scope>
    <source>
        <strain evidence="2 3">F0438</strain>
    </source>
</reference>
<dbReference type="InterPro" id="IPR007076">
    <property type="entry name" value="TfoX_N"/>
</dbReference>
<evidence type="ECO:0000313" key="2">
    <source>
        <dbReference type="EMBL" id="EHO73527.1"/>
    </source>
</evidence>
<dbReference type="Gene3D" id="3.30.1460.30">
    <property type="entry name" value="YgaC/TfoX-N like chaperone"/>
    <property type="match status" value="1"/>
</dbReference>
<evidence type="ECO:0000259" key="1">
    <source>
        <dbReference type="Pfam" id="PF04993"/>
    </source>
</evidence>
<dbReference type="Pfam" id="PF04993">
    <property type="entry name" value="TfoX_N"/>
    <property type="match status" value="1"/>
</dbReference>
<organism evidence="2 3">
    <name type="scientific">Prevotella micans F0438</name>
    <dbReference type="NCBI Taxonomy" id="883158"/>
    <lineage>
        <taxon>Bacteria</taxon>
        <taxon>Pseudomonadati</taxon>
        <taxon>Bacteroidota</taxon>
        <taxon>Bacteroidia</taxon>
        <taxon>Bacteroidales</taxon>
        <taxon>Prevotellaceae</taxon>
        <taxon>Prevotella</taxon>
    </lineage>
</organism>
<accession>H1Q0L1</accession>
<dbReference type="STRING" id="883158.HMPREF9140_00449"/>
<dbReference type="HOGENOM" id="CLU_151771_1_0_10"/>
<dbReference type="SUPFAM" id="SSF159894">
    <property type="entry name" value="YgaC/TfoX-N like"/>
    <property type="match status" value="1"/>
</dbReference>
<comment type="caution">
    <text evidence="2">The sequence shown here is derived from an EMBL/GenBank/DDBJ whole genome shotgun (WGS) entry which is preliminary data.</text>
</comment>
<keyword evidence="3" id="KW-1185">Reference proteome</keyword>
<proteinExistence type="predicted"/>
<gene>
    <name evidence="2" type="ORF">HMPREF9140_00449</name>
</gene>
<protein>
    <recommendedName>
        <fullName evidence="1">TfoX N-terminal domain-containing protein</fullName>
    </recommendedName>
</protein>
<dbReference type="eggNOG" id="COG3070">
    <property type="taxonomic scope" value="Bacteria"/>
</dbReference>
<sequence length="110" mass="12709">MVLRDFVQYVADQCAGAGEITVKKMFGDYGIYCNGKIFGLICDDRLYIKPTEGGRRLLRDEDMRPPYPGAKDYFYIADVDDREYIVSLIRATYNDLPEPKPKKRKLSTKK</sequence>